<dbReference type="Pfam" id="PF07738">
    <property type="entry name" value="Sad1_UNC"/>
    <property type="match status" value="1"/>
</dbReference>
<dbReference type="PANTHER" id="PTHR12911:SF24">
    <property type="entry name" value="SUN DOMAIN-CONTAINING PROTEIN 3"/>
    <property type="match status" value="1"/>
</dbReference>
<evidence type="ECO:0000256" key="2">
    <source>
        <dbReference type="ARBA" id="ARBA00022989"/>
    </source>
</evidence>
<evidence type="ECO:0000313" key="10">
    <source>
        <dbReference type="Proteomes" id="UP001066276"/>
    </source>
</evidence>
<evidence type="ECO:0000256" key="7">
    <source>
        <dbReference type="SAM" id="Phobius"/>
    </source>
</evidence>
<evidence type="ECO:0000256" key="1">
    <source>
        <dbReference type="ARBA" id="ARBA00022692"/>
    </source>
</evidence>
<dbReference type="Gene3D" id="2.60.120.260">
    <property type="entry name" value="Galactose-binding domain-like"/>
    <property type="match status" value="1"/>
</dbReference>
<gene>
    <name evidence="9" type="ORF">NDU88_001069</name>
</gene>
<name>A0AAV7P7N1_PLEWA</name>
<comment type="subcellular location">
    <subcellularLocation>
        <location evidence="5">Nucleus inner membrane</location>
        <topology evidence="5">Single-pass type II membrane protein</topology>
    </subcellularLocation>
</comment>
<evidence type="ECO:0000256" key="4">
    <source>
        <dbReference type="ARBA" id="ARBA00023136"/>
    </source>
</evidence>
<comment type="caution">
    <text evidence="9">The sequence shown here is derived from an EMBL/GenBank/DDBJ whole genome shotgun (WGS) entry which is preliminary data.</text>
</comment>
<feature type="domain" description="SUN" evidence="8">
    <location>
        <begin position="291"/>
        <end position="454"/>
    </location>
</feature>
<evidence type="ECO:0000313" key="9">
    <source>
        <dbReference type="EMBL" id="KAJ1122583.1"/>
    </source>
</evidence>
<dbReference type="InterPro" id="IPR012919">
    <property type="entry name" value="SUN_dom"/>
</dbReference>
<feature type="transmembrane region" description="Helical" evidence="7">
    <location>
        <begin position="118"/>
        <end position="137"/>
    </location>
</feature>
<evidence type="ECO:0000256" key="3">
    <source>
        <dbReference type="ARBA" id="ARBA00023054"/>
    </source>
</evidence>
<keyword evidence="1 7" id="KW-0812">Transmembrane</keyword>
<accession>A0AAV7P7N1</accession>
<keyword evidence="4 7" id="KW-0472">Membrane</keyword>
<evidence type="ECO:0000256" key="5">
    <source>
        <dbReference type="ARBA" id="ARBA00037816"/>
    </source>
</evidence>
<sequence>MQQERPGAKTSGLRDSDEYSSSSASSSDTSLAGGLLPVSQPAITRVFVNRHGTTNTITQLGQASFWGGEVGSSSSSSAESLAHGRDGTSAPKASFFGSLRALGDSEQLRQKKWLHRHALLFLLVIKFLVTVVGRWFWNLFTTLLRFFWDMRTAFFLLLILASWSWPVDVPAFVTKFLNIHEDALMRVVTFSEWQEEAQRCHSSLESLKHDYRLLNGRIHPLQAELEGLQAEIGFIRKAAHEDASHVVEQALEKQRALLMSEQQVLGMVNSAVKKLQEDDTQVPDYALKSAGASILKSKTSESYESNTAQMLWHNFVLWNYSPDPDIILQPDVHPGNCWAFPGAEGHVTVKLAEMICPVAVTLQHIPRAISHPGDITSALKDFAIYALNEGTEEAAFLGQFTYDSEGHPIQTFKLEVRKEQNADIFKYIQLKVLSNWGNPEYTCIYRFRVHRELPKHVQT</sequence>
<protein>
    <recommendedName>
        <fullName evidence="8">SUN domain-containing protein</fullName>
    </recommendedName>
</protein>
<keyword evidence="2 7" id="KW-1133">Transmembrane helix</keyword>
<feature type="compositionally biased region" description="Low complexity" evidence="6">
    <location>
        <begin position="19"/>
        <end position="33"/>
    </location>
</feature>
<dbReference type="Proteomes" id="UP001066276">
    <property type="component" value="Chromosome 7"/>
</dbReference>
<organism evidence="9 10">
    <name type="scientific">Pleurodeles waltl</name>
    <name type="common">Iberian ribbed newt</name>
    <dbReference type="NCBI Taxonomy" id="8319"/>
    <lineage>
        <taxon>Eukaryota</taxon>
        <taxon>Metazoa</taxon>
        <taxon>Chordata</taxon>
        <taxon>Craniata</taxon>
        <taxon>Vertebrata</taxon>
        <taxon>Euteleostomi</taxon>
        <taxon>Amphibia</taxon>
        <taxon>Batrachia</taxon>
        <taxon>Caudata</taxon>
        <taxon>Salamandroidea</taxon>
        <taxon>Salamandridae</taxon>
        <taxon>Pleurodelinae</taxon>
        <taxon>Pleurodeles</taxon>
    </lineage>
</organism>
<dbReference type="PANTHER" id="PTHR12911">
    <property type="entry name" value="SAD1/UNC-84-LIKE PROTEIN-RELATED"/>
    <property type="match status" value="1"/>
</dbReference>
<dbReference type="EMBL" id="JANPWB010000011">
    <property type="protein sequence ID" value="KAJ1122583.1"/>
    <property type="molecule type" value="Genomic_DNA"/>
</dbReference>
<proteinExistence type="predicted"/>
<dbReference type="AlphaFoldDB" id="A0AAV7P7N1"/>
<reference evidence="9" key="1">
    <citation type="journal article" date="2022" name="bioRxiv">
        <title>Sequencing and chromosome-scale assembly of the giantPleurodeles waltlgenome.</title>
        <authorList>
            <person name="Brown T."/>
            <person name="Elewa A."/>
            <person name="Iarovenko S."/>
            <person name="Subramanian E."/>
            <person name="Araus A.J."/>
            <person name="Petzold A."/>
            <person name="Susuki M."/>
            <person name="Suzuki K.-i.T."/>
            <person name="Hayashi T."/>
            <person name="Toyoda A."/>
            <person name="Oliveira C."/>
            <person name="Osipova E."/>
            <person name="Leigh N.D."/>
            <person name="Simon A."/>
            <person name="Yun M.H."/>
        </authorList>
    </citation>
    <scope>NUCLEOTIDE SEQUENCE</scope>
    <source>
        <strain evidence="9">20211129_DDA</strain>
        <tissue evidence="9">Liver</tissue>
    </source>
</reference>
<dbReference type="GO" id="GO:0043495">
    <property type="term" value="F:protein-membrane adaptor activity"/>
    <property type="evidence" value="ECO:0007669"/>
    <property type="project" value="TreeGrafter"/>
</dbReference>
<dbReference type="InterPro" id="IPR045119">
    <property type="entry name" value="SUN1-5"/>
</dbReference>
<feature type="region of interest" description="Disordered" evidence="6">
    <location>
        <begin position="1"/>
        <end position="33"/>
    </location>
</feature>
<evidence type="ECO:0000256" key="6">
    <source>
        <dbReference type="SAM" id="MobiDB-lite"/>
    </source>
</evidence>
<evidence type="ECO:0000259" key="8">
    <source>
        <dbReference type="PROSITE" id="PS51469"/>
    </source>
</evidence>
<keyword evidence="10" id="KW-1185">Reference proteome</keyword>
<dbReference type="PROSITE" id="PS51469">
    <property type="entry name" value="SUN"/>
    <property type="match status" value="1"/>
</dbReference>
<dbReference type="GO" id="GO:0005637">
    <property type="term" value="C:nuclear inner membrane"/>
    <property type="evidence" value="ECO:0007669"/>
    <property type="project" value="UniProtKB-SubCell"/>
</dbReference>
<keyword evidence="3" id="KW-0175">Coiled coil</keyword>
<dbReference type="FunFam" id="2.60.120.260:FF:000009">
    <property type="entry name" value="SUN domain-containing protein 1 isoform X1"/>
    <property type="match status" value="1"/>
</dbReference>
<dbReference type="GO" id="GO:0034993">
    <property type="term" value="C:meiotic nuclear membrane microtubule tethering complex"/>
    <property type="evidence" value="ECO:0007669"/>
    <property type="project" value="TreeGrafter"/>
</dbReference>